<evidence type="ECO:0000256" key="2">
    <source>
        <dbReference type="PROSITE-ProRule" id="PRU01076"/>
    </source>
</evidence>
<dbReference type="InterPro" id="IPR007159">
    <property type="entry name" value="SpoVT-AbrB_dom"/>
</dbReference>
<protein>
    <submittedName>
        <fullName evidence="5">Antitoxin</fullName>
    </submittedName>
</protein>
<dbReference type="AlphaFoldDB" id="A0A1V4AQD0"/>
<dbReference type="Proteomes" id="UP000189681">
    <property type="component" value="Unassembled WGS sequence"/>
</dbReference>
<evidence type="ECO:0000259" key="4">
    <source>
        <dbReference type="PROSITE" id="PS51740"/>
    </source>
</evidence>
<dbReference type="STRING" id="1004156.AYP45_15455"/>
<keyword evidence="2" id="KW-0238">DNA-binding</keyword>
<evidence type="ECO:0000313" key="5">
    <source>
        <dbReference type="EMBL" id="OOP55316.1"/>
    </source>
</evidence>
<comment type="caution">
    <text evidence="5">The sequence shown here is derived from an EMBL/GenBank/DDBJ whole genome shotgun (WGS) entry which is preliminary data.</text>
</comment>
<dbReference type="Pfam" id="PF04014">
    <property type="entry name" value="MazE_antitoxin"/>
    <property type="match status" value="1"/>
</dbReference>
<dbReference type="SMART" id="SM00966">
    <property type="entry name" value="SpoVT_AbrB"/>
    <property type="match status" value="1"/>
</dbReference>
<feature type="region of interest" description="Disordered" evidence="3">
    <location>
        <begin position="61"/>
        <end position="81"/>
    </location>
</feature>
<dbReference type="PROSITE" id="PS51740">
    <property type="entry name" value="SPOVT_ABRB"/>
    <property type="match status" value="1"/>
</dbReference>
<reference evidence="5 6" key="1">
    <citation type="journal article" date="2017" name="Water Res.">
        <title>Discovery and metagenomic analysis of an anammox bacterial enrichment related to Candidatus "Brocadia caroliniensis" in a full-scale glycerol-fed nitritation-denitritation separate centrate treatment process.</title>
        <authorList>
            <person name="Park H."/>
            <person name="Brotto A.C."/>
            <person name="van Loosdrecht M.C."/>
            <person name="Chandran K."/>
        </authorList>
    </citation>
    <scope>NUCLEOTIDE SEQUENCE [LARGE SCALE GENOMIC DNA]</scope>
    <source>
        <strain evidence="5">26THWARD</strain>
    </source>
</reference>
<dbReference type="SUPFAM" id="SSF89447">
    <property type="entry name" value="AbrB/MazE/MraZ-like"/>
    <property type="match status" value="1"/>
</dbReference>
<proteinExistence type="inferred from homology"/>
<accession>A0A1V4AQD0</accession>
<evidence type="ECO:0000256" key="3">
    <source>
        <dbReference type="SAM" id="MobiDB-lite"/>
    </source>
</evidence>
<sequence length="81" mass="9688">MKTAKLFKNGQSQAVRLPKEFRFEGDRVFIKKENNRVILIPEKKTWDTLIKSLDKFSNDFMSERTQPETQKREELFDEVHA</sequence>
<dbReference type="GO" id="GO:0003677">
    <property type="term" value="F:DNA binding"/>
    <property type="evidence" value="ECO:0007669"/>
    <property type="project" value="UniProtKB-UniRule"/>
</dbReference>
<name>A0A1V4AQD0_9BACT</name>
<evidence type="ECO:0000256" key="1">
    <source>
        <dbReference type="ARBA" id="ARBA00007924"/>
    </source>
</evidence>
<dbReference type="InterPro" id="IPR047976">
    <property type="entry name" value="Anti_VapB2-like"/>
</dbReference>
<organism evidence="5 6">
    <name type="scientific">Candidatus Brocadia carolinensis</name>
    <dbReference type="NCBI Taxonomy" id="1004156"/>
    <lineage>
        <taxon>Bacteria</taxon>
        <taxon>Pseudomonadati</taxon>
        <taxon>Planctomycetota</taxon>
        <taxon>Candidatus Brocadiia</taxon>
        <taxon>Candidatus Brocadiales</taxon>
        <taxon>Candidatus Brocadiaceae</taxon>
        <taxon>Candidatus Brocadia</taxon>
    </lineage>
</organism>
<evidence type="ECO:0000313" key="6">
    <source>
        <dbReference type="Proteomes" id="UP000189681"/>
    </source>
</evidence>
<comment type="similarity">
    <text evidence="1">Belongs to the VapB family.</text>
</comment>
<gene>
    <name evidence="5" type="ORF">AYP45_15455</name>
</gene>
<dbReference type="Gene3D" id="2.10.260.10">
    <property type="match status" value="1"/>
</dbReference>
<feature type="domain" description="SpoVT-AbrB" evidence="4">
    <location>
        <begin position="4"/>
        <end position="44"/>
    </location>
</feature>
<dbReference type="InterPro" id="IPR037914">
    <property type="entry name" value="SpoVT-AbrB_sf"/>
</dbReference>
<dbReference type="PANTHER" id="PTHR37550">
    <property type="entry name" value="ANTITOXIN VAPB1"/>
    <property type="match status" value="1"/>
</dbReference>
<dbReference type="InterPro" id="IPR051734">
    <property type="entry name" value="VapB_TA_antitoxins"/>
</dbReference>
<dbReference type="PANTHER" id="PTHR37550:SF3">
    <property type="entry name" value="ANTITOXIN VAPB1"/>
    <property type="match status" value="1"/>
</dbReference>
<dbReference type="NCBIfam" id="NF040493">
    <property type="entry name" value="TA_anti_VapB"/>
    <property type="match status" value="1"/>
</dbReference>
<dbReference type="EMBL" id="AYTS01000154">
    <property type="protein sequence ID" value="OOP55316.1"/>
    <property type="molecule type" value="Genomic_DNA"/>
</dbReference>